<evidence type="ECO:0000259" key="10">
    <source>
        <dbReference type="Pfam" id="PF00724"/>
    </source>
</evidence>
<protein>
    <submittedName>
        <fullName evidence="12">NAD(P)-binding protein</fullName>
    </submittedName>
</protein>
<organism evidence="12 13">
    <name type="scientific">Acetobacterium wieringae</name>
    <dbReference type="NCBI Taxonomy" id="52694"/>
    <lineage>
        <taxon>Bacteria</taxon>
        <taxon>Bacillati</taxon>
        <taxon>Bacillota</taxon>
        <taxon>Clostridia</taxon>
        <taxon>Eubacteriales</taxon>
        <taxon>Eubacteriaceae</taxon>
        <taxon>Acetobacterium</taxon>
    </lineage>
</organism>
<evidence type="ECO:0000313" key="12">
    <source>
        <dbReference type="EMBL" id="TYC85553.1"/>
    </source>
</evidence>
<keyword evidence="6" id="KW-0479">Metal-binding</keyword>
<evidence type="ECO:0000313" key="13">
    <source>
        <dbReference type="Proteomes" id="UP000322619"/>
    </source>
</evidence>
<evidence type="ECO:0000256" key="6">
    <source>
        <dbReference type="ARBA" id="ARBA00022723"/>
    </source>
</evidence>
<dbReference type="Proteomes" id="UP000322619">
    <property type="component" value="Unassembled WGS sequence"/>
</dbReference>
<keyword evidence="8" id="KW-0408">Iron</keyword>
<dbReference type="PANTHER" id="PTHR42917">
    <property type="entry name" value="2,4-DIENOYL-COA REDUCTASE"/>
    <property type="match status" value="1"/>
</dbReference>
<dbReference type="AlphaFoldDB" id="A0A5D0WND0"/>
<dbReference type="GO" id="GO:0046872">
    <property type="term" value="F:metal ion binding"/>
    <property type="evidence" value="ECO:0007669"/>
    <property type="project" value="UniProtKB-KW"/>
</dbReference>
<evidence type="ECO:0000256" key="8">
    <source>
        <dbReference type="ARBA" id="ARBA00023004"/>
    </source>
</evidence>
<reference evidence="12 13" key="1">
    <citation type="submission" date="2019-08" db="EMBL/GenBank/DDBJ databases">
        <title>Isolation and enrichment of carboxydotrophic bacteria from anaerobic sludge for the production of bio-based chemicals from syngas.</title>
        <authorList>
            <person name="Antares A.L."/>
            <person name="Moreira J."/>
            <person name="Diender M."/>
            <person name="Parshina S.N."/>
            <person name="Stams A.J.M."/>
            <person name="Alves M."/>
            <person name="Alves J.I."/>
            <person name="Sousa D.Z."/>
        </authorList>
    </citation>
    <scope>NUCLEOTIDE SEQUENCE [LARGE SCALE GENOMIC DNA]</scope>
    <source>
        <strain evidence="12 13">JM</strain>
    </source>
</reference>
<keyword evidence="9" id="KW-0411">Iron-sulfur</keyword>
<dbReference type="PRINTS" id="PR00368">
    <property type="entry name" value="FADPNR"/>
</dbReference>
<dbReference type="InterPro" id="IPR023753">
    <property type="entry name" value="FAD/NAD-binding_dom"/>
</dbReference>
<dbReference type="GO" id="GO:0010181">
    <property type="term" value="F:FMN binding"/>
    <property type="evidence" value="ECO:0007669"/>
    <property type="project" value="InterPro"/>
</dbReference>
<proteinExistence type="inferred from homology"/>
<evidence type="ECO:0000256" key="4">
    <source>
        <dbReference type="ARBA" id="ARBA00022630"/>
    </source>
</evidence>
<dbReference type="Gene3D" id="3.50.50.60">
    <property type="entry name" value="FAD/NAD(P)-binding domain"/>
    <property type="match status" value="1"/>
</dbReference>
<dbReference type="PRINTS" id="PR00469">
    <property type="entry name" value="PNDRDTASEII"/>
</dbReference>
<dbReference type="SUPFAM" id="SSF51905">
    <property type="entry name" value="FAD/NAD(P)-binding domain"/>
    <property type="match status" value="1"/>
</dbReference>
<dbReference type="InterPro" id="IPR051793">
    <property type="entry name" value="NADH:flavin_oxidoreductase"/>
</dbReference>
<dbReference type="GO" id="GO:0051536">
    <property type="term" value="F:iron-sulfur cluster binding"/>
    <property type="evidence" value="ECO:0007669"/>
    <property type="project" value="UniProtKB-KW"/>
</dbReference>
<keyword evidence="5" id="KW-0288">FMN</keyword>
<comment type="caution">
    <text evidence="12">The sequence shown here is derived from an EMBL/GenBank/DDBJ whole genome shotgun (WGS) entry which is preliminary data.</text>
</comment>
<evidence type="ECO:0000256" key="7">
    <source>
        <dbReference type="ARBA" id="ARBA00023002"/>
    </source>
</evidence>
<dbReference type="CDD" id="cd02803">
    <property type="entry name" value="OYE_like_FMN_family"/>
    <property type="match status" value="1"/>
</dbReference>
<evidence type="ECO:0000256" key="1">
    <source>
        <dbReference type="ARBA" id="ARBA00001917"/>
    </source>
</evidence>
<dbReference type="GO" id="GO:0016491">
    <property type="term" value="F:oxidoreductase activity"/>
    <property type="evidence" value="ECO:0007669"/>
    <property type="project" value="UniProtKB-KW"/>
</dbReference>
<dbReference type="SUPFAM" id="SSF51395">
    <property type="entry name" value="FMN-linked oxidoreductases"/>
    <property type="match status" value="1"/>
</dbReference>
<comment type="cofactor">
    <cofactor evidence="1">
        <name>FMN</name>
        <dbReference type="ChEBI" id="CHEBI:58210"/>
    </cofactor>
</comment>
<accession>A0A5D0WND0</accession>
<comment type="similarity">
    <text evidence="3">In the N-terminal section; belongs to the NADH:flavin oxidoreductase/NADH oxidase family.</text>
</comment>
<sequence length="652" mass="71111">MEYRNLLSPYQIGGMVLKNRFVVPALATNYGDANGNITKKVMDYYITRAKGGYGLIVIEVVAVEPIGRAIPNQLGIWDDYFIPQWAEFIDELHKYGAKVAIQLHHAGRQCAKENIGGQTPVAPSAIPCPIRKEMPHELTIHETYSIIDQFATAARRAVNSGADAIELNGAHGYLIAQFMSTYANKRIDEFGGNFDARMMFPIKIIKRIRREVGNGVPIIFRMSGEEKVAGGRDLNESAVVAKVLTDQGIDAMSMSAGVYDSLEHMSAPSAFPPGHNVYIAEAIKKAVDIPVIIAGRINYPQLAEEVIRTGKADFVAIGRGSLADPEFPNKVAGGSVNEIAPCIGCLQGCMGYLFDKDKMKISCLVNPFVGKENEWKINKANDPKKIIVVGAGPAGLEFSWIAAKRGHQVICYEKESVVGGQFRIAGIPPTKNELLNALVYFKTMCDKYNVQFRMNTEFTKEMVRVEKPDSIILATGSEPLIPEIKGINNPKFINAIDLLDSKCMVGENVLVVGGGLLGAETADYIAERGSRVSIIESKSSIVFDCQGYVRKYLLERLRSNEVVCTVSANVIEFLENGVIYETTTSKNGIYTSSVKTLDGFDSVVLAMGSVSYNPLYNEINYAVAETHVIGDAFIVGKAITAISNAAECAISI</sequence>
<dbReference type="InterPro" id="IPR036188">
    <property type="entry name" value="FAD/NAD-bd_sf"/>
</dbReference>
<feature type="domain" description="NADH:flavin oxidoreductase/NADH oxidase N-terminal" evidence="10">
    <location>
        <begin position="6"/>
        <end position="334"/>
    </location>
</feature>
<name>A0A5D0WND0_9FIRM</name>
<evidence type="ECO:0000256" key="3">
    <source>
        <dbReference type="ARBA" id="ARBA00011048"/>
    </source>
</evidence>
<gene>
    <name evidence="12" type="ORF">FXB42_09270</name>
</gene>
<dbReference type="Pfam" id="PF07992">
    <property type="entry name" value="Pyr_redox_2"/>
    <property type="match status" value="1"/>
</dbReference>
<dbReference type="PANTHER" id="PTHR42917:SF2">
    <property type="entry name" value="2,4-DIENOYL-COA REDUCTASE [(2E)-ENOYL-COA-PRODUCING]"/>
    <property type="match status" value="1"/>
</dbReference>
<feature type="domain" description="FAD/NAD(P)-binding" evidence="11">
    <location>
        <begin position="385"/>
        <end position="622"/>
    </location>
</feature>
<dbReference type="Gene3D" id="3.20.20.70">
    <property type="entry name" value="Aldolase class I"/>
    <property type="match status" value="1"/>
</dbReference>
<keyword evidence="4" id="KW-0285">Flavoprotein</keyword>
<evidence type="ECO:0000256" key="9">
    <source>
        <dbReference type="ARBA" id="ARBA00023014"/>
    </source>
</evidence>
<dbReference type="Gene3D" id="3.40.50.720">
    <property type="entry name" value="NAD(P)-binding Rossmann-like Domain"/>
    <property type="match status" value="1"/>
</dbReference>
<dbReference type="Pfam" id="PF00724">
    <property type="entry name" value="Oxidored_FMN"/>
    <property type="match status" value="1"/>
</dbReference>
<dbReference type="InterPro" id="IPR001155">
    <property type="entry name" value="OxRdtase_FMN_N"/>
</dbReference>
<evidence type="ECO:0000256" key="5">
    <source>
        <dbReference type="ARBA" id="ARBA00022643"/>
    </source>
</evidence>
<dbReference type="RefSeq" id="WP_148637582.1">
    <property type="nucleotide sequence ID" value="NZ_VSLA01000014.1"/>
</dbReference>
<comment type="cofactor">
    <cofactor evidence="2">
        <name>[4Fe-4S] cluster</name>
        <dbReference type="ChEBI" id="CHEBI:49883"/>
    </cofactor>
</comment>
<evidence type="ECO:0000259" key="11">
    <source>
        <dbReference type="Pfam" id="PF07992"/>
    </source>
</evidence>
<evidence type="ECO:0000256" key="2">
    <source>
        <dbReference type="ARBA" id="ARBA00001966"/>
    </source>
</evidence>
<dbReference type="EMBL" id="VSLA01000014">
    <property type="protein sequence ID" value="TYC85553.1"/>
    <property type="molecule type" value="Genomic_DNA"/>
</dbReference>
<dbReference type="InterPro" id="IPR013785">
    <property type="entry name" value="Aldolase_TIM"/>
</dbReference>
<keyword evidence="7" id="KW-0560">Oxidoreductase</keyword>